<dbReference type="EMBL" id="JAMOIL010000001">
    <property type="protein sequence ID" value="MCM0618757.1"/>
    <property type="molecule type" value="Genomic_DNA"/>
</dbReference>
<protein>
    <submittedName>
        <fullName evidence="1">Helix-turn-helix domain-containing protein</fullName>
    </submittedName>
</protein>
<dbReference type="RefSeq" id="WP_250825728.1">
    <property type="nucleotide sequence ID" value="NZ_JAMOIL010000001.1"/>
</dbReference>
<evidence type="ECO:0000313" key="1">
    <source>
        <dbReference type="EMBL" id="MCM0618757.1"/>
    </source>
</evidence>
<evidence type="ECO:0000313" key="2">
    <source>
        <dbReference type="Proteomes" id="UP001139485"/>
    </source>
</evidence>
<sequence length="79" mass="8725">MNATPGSSSDLPEISTAREVAAFFGCQTRKVSALAHEAGVGAQLGGRAGWRFTRSDVDAMWEVMRPKPQPALRRRRRLR</sequence>
<keyword evidence="2" id="KW-1185">Reference proteome</keyword>
<dbReference type="Proteomes" id="UP001139485">
    <property type="component" value="Unassembled WGS sequence"/>
</dbReference>
<accession>A0A9X2ID03</accession>
<gene>
    <name evidence="1" type="ORF">M8330_00445</name>
</gene>
<proteinExistence type="predicted"/>
<reference evidence="1" key="1">
    <citation type="submission" date="2022-05" db="EMBL/GenBank/DDBJ databases">
        <authorList>
            <person name="Tuo L."/>
        </authorList>
    </citation>
    <scope>NUCLEOTIDE SEQUENCE</scope>
    <source>
        <strain evidence="1">BSK12Z-4</strain>
    </source>
</reference>
<comment type="caution">
    <text evidence="1">The sequence shown here is derived from an EMBL/GenBank/DDBJ whole genome shotgun (WGS) entry which is preliminary data.</text>
</comment>
<name>A0A9X2ID03_9ACTN</name>
<organism evidence="1 2">
    <name type="scientific">Nocardioides bruguierae</name>
    <dbReference type="NCBI Taxonomy" id="2945102"/>
    <lineage>
        <taxon>Bacteria</taxon>
        <taxon>Bacillati</taxon>
        <taxon>Actinomycetota</taxon>
        <taxon>Actinomycetes</taxon>
        <taxon>Propionibacteriales</taxon>
        <taxon>Nocardioidaceae</taxon>
        <taxon>Nocardioides</taxon>
    </lineage>
</organism>
<dbReference type="AlphaFoldDB" id="A0A9X2ID03"/>